<organism evidence="4 5">
    <name type="scientific">Aquimarina gracilis</name>
    <dbReference type="NCBI Taxonomy" id="874422"/>
    <lineage>
        <taxon>Bacteria</taxon>
        <taxon>Pseudomonadati</taxon>
        <taxon>Bacteroidota</taxon>
        <taxon>Flavobacteriia</taxon>
        <taxon>Flavobacteriales</taxon>
        <taxon>Flavobacteriaceae</taxon>
        <taxon>Aquimarina</taxon>
    </lineage>
</organism>
<sequence length="215" mass="25738">MNTKSEIIKHSVTLFNKKGFFNVSIKDITETMGISPGNFTYHFKRKEHLLEAIQEKVLENVIEVMPNNQFVTLFHFEEMFRKFYRNQRQYRFFFLEIPYLMAEYPGIMKDYKIATSKRFQDARNLINHFIASQRLIPEQDRIDYDIVIRTLWMTSTFWSARTSIIDQNSTKIVEDSPLQTLWGILLPYLTEKGYGEYLEIIEYNKTKTDNNLKKI</sequence>
<comment type="caution">
    <text evidence="4">The sequence shown here is derived from an EMBL/GenBank/DDBJ whole genome shotgun (WGS) entry which is preliminary data.</text>
</comment>
<dbReference type="EMBL" id="JAYKLX010000009">
    <property type="protein sequence ID" value="MEB3347524.1"/>
    <property type="molecule type" value="Genomic_DNA"/>
</dbReference>
<dbReference type="PROSITE" id="PS50977">
    <property type="entry name" value="HTH_TETR_2"/>
    <property type="match status" value="1"/>
</dbReference>
<dbReference type="PANTHER" id="PTHR43479:SF11">
    <property type="entry name" value="ACREF_ENVCD OPERON REPRESSOR-RELATED"/>
    <property type="match status" value="1"/>
</dbReference>
<keyword evidence="5" id="KW-1185">Reference proteome</keyword>
<evidence type="ECO:0000256" key="1">
    <source>
        <dbReference type="ARBA" id="ARBA00023125"/>
    </source>
</evidence>
<dbReference type="Proteomes" id="UP001327027">
    <property type="component" value="Unassembled WGS sequence"/>
</dbReference>
<name>A0ABU6A047_9FLAO</name>
<feature type="domain" description="HTH tetR-type" evidence="3">
    <location>
        <begin position="1"/>
        <end position="61"/>
    </location>
</feature>
<protein>
    <submittedName>
        <fullName evidence="4">TetR/AcrR family transcriptional regulator</fullName>
    </submittedName>
</protein>
<evidence type="ECO:0000256" key="2">
    <source>
        <dbReference type="PROSITE-ProRule" id="PRU00335"/>
    </source>
</evidence>
<dbReference type="InterPro" id="IPR050624">
    <property type="entry name" value="HTH-type_Tx_Regulator"/>
</dbReference>
<dbReference type="RefSeq" id="WP_324181549.1">
    <property type="nucleotide sequence ID" value="NZ_BAABAW010000014.1"/>
</dbReference>
<keyword evidence="1 2" id="KW-0238">DNA-binding</keyword>
<dbReference type="PANTHER" id="PTHR43479">
    <property type="entry name" value="ACREF/ENVCD OPERON REPRESSOR-RELATED"/>
    <property type="match status" value="1"/>
</dbReference>
<feature type="DNA-binding region" description="H-T-H motif" evidence="2">
    <location>
        <begin position="24"/>
        <end position="43"/>
    </location>
</feature>
<dbReference type="Pfam" id="PF00440">
    <property type="entry name" value="TetR_N"/>
    <property type="match status" value="1"/>
</dbReference>
<dbReference type="InterPro" id="IPR025722">
    <property type="entry name" value="TetR"/>
</dbReference>
<evidence type="ECO:0000259" key="3">
    <source>
        <dbReference type="PROSITE" id="PS50977"/>
    </source>
</evidence>
<accession>A0ABU6A047</accession>
<gene>
    <name evidence="4" type="ORF">U6A24_18760</name>
</gene>
<proteinExistence type="predicted"/>
<dbReference type="SUPFAM" id="SSF46689">
    <property type="entry name" value="Homeodomain-like"/>
    <property type="match status" value="1"/>
</dbReference>
<evidence type="ECO:0000313" key="4">
    <source>
        <dbReference type="EMBL" id="MEB3347524.1"/>
    </source>
</evidence>
<dbReference type="InterPro" id="IPR009057">
    <property type="entry name" value="Homeodomain-like_sf"/>
</dbReference>
<dbReference type="Gene3D" id="1.10.357.10">
    <property type="entry name" value="Tetracycline Repressor, domain 2"/>
    <property type="match status" value="1"/>
</dbReference>
<dbReference type="InterPro" id="IPR001647">
    <property type="entry name" value="HTH_TetR"/>
</dbReference>
<evidence type="ECO:0000313" key="5">
    <source>
        <dbReference type="Proteomes" id="UP001327027"/>
    </source>
</evidence>
<dbReference type="PRINTS" id="PR00455">
    <property type="entry name" value="HTHTETR"/>
</dbReference>
<dbReference type="Pfam" id="PF13972">
    <property type="entry name" value="TetR"/>
    <property type="match status" value="1"/>
</dbReference>
<reference evidence="4 5" key="1">
    <citation type="journal article" date="2013" name="Int. J. Syst. Evol. Microbiol.">
        <title>Aquimarina gracilis sp. nov., isolated from the gut microflora of a mussel, Mytilus coruscus, and emended description of Aquimarina spongiae.</title>
        <authorList>
            <person name="Park S.C."/>
            <person name="Choe H.N."/>
            <person name="Baik K.S."/>
            <person name="Seong C.N."/>
        </authorList>
    </citation>
    <scope>NUCLEOTIDE SEQUENCE [LARGE SCALE GENOMIC DNA]</scope>
    <source>
        <strain evidence="4 5">PSC32</strain>
    </source>
</reference>